<sequence>MSELELKKKAQELEQTLVKQLEVLKSDSQLWVKVGGTMLLSALAAYSLTRAIKGSKSKKLAKAIKELEREGLISRGSNNQMNYQPVAYKKPSFWAPIGQRILMAAFDFGKARLVAELAARFDKPFPSGVNTGNTSSGNSGDHDHSGKYTQ</sequence>
<feature type="region of interest" description="Disordered" evidence="1">
    <location>
        <begin position="123"/>
        <end position="150"/>
    </location>
</feature>
<evidence type="ECO:0000313" key="2">
    <source>
        <dbReference type="EMBL" id="KEO72104.1"/>
    </source>
</evidence>
<organism evidence="2 3">
    <name type="scientific">Anditalea andensis</name>
    <dbReference type="NCBI Taxonomy" id="1048983"/>
    <lineage>
        <taxon>Bacteria</taxon>
        <taxon>Pseudomonadati</taxon>
        <taxon>Bacteroidota</taxon>
        <taxon>Cytophagia</taxon>
        <taxon>Cytophagales</taxon>
        <taxon>Cytophagaceae</taxon>
        <taxon>Anditalea</taxon>
    </lineage>
</organism>
<dbReference type="STRING" id="1048983.EL17_19530"/>
<keyword evidence="3" id="KW-1185">Reference proteome</keyword>
<comment type="caution">
    <text evidence="2">The sequence shown here is derived from an EMBL/GenBank/DDBJ whole genome shotgun (WGS) entry which is preliminary data.</text>
</comment>
<gene>
    <name evidence="2" type="ORF">EL17_19530</name>
</gene>
<dbReference type="EMBL" id="JMIH01000028">
    <property type="protein sequence ID" value="KEO72104.1"/>
    <property type="molecule type" value="Genomic_DNA"/>
</dbReference>
<dbReference type="eggNOG" id="ENOG50347ZK">
    <property type="taxonomic scope" value="Bacteria"/>
</dbReference>
<evidence type="ECO:0000256" key="1">
    <source>
        <dbReference type="SAM" id="MobiDB-lite"/>
    </source>
</evidence>
<evidence type="ECO:0000313" key="3">
    <source>
        <dbReference type="Proteomes" id="UP000027821"/>
    </source>
</evidence>
<accession>A0A074KT99</accession>
<dbReference type="OrthoDB" id="828270at2"/>
<name>A0A074KT99_9BACT</name>
<reference evidence="2 3" key="1">
    <citation type="submission" date="2014-04" db="EMBL/GenBank/DDBJ databases">
        <title>Characterization and application of a salt tolerant electro-active bacterium.</title>
        <authorList>
            <person name="Yang L."/>
            <person name="Wei S."/>
            <person name="Tay Q.X.M."/>
        </authorList>
    </citation>
    <scope>NUCLEOTIDE SEQUENCE [LARGE SCALE GENOMIC DNA]</scope>
    <source>
        <strain evidence="2 3">LY1</strain>
    </source>
</reference>
<protein>
    <submittedName>
        <fullName evidence="2">Uncharacterized protein</fullName>
    </submittedName>
</protein>
<dbReference type="Proteomes" id="UP000027821">
    <property type="component" value="Unassembled WGS sequence"/>
</dbReference>
<dbReference type="RefSeq" id="WP_051720205.1">
    <property type="nucleotide sequence ID" value="NZ_JMIH01000028.1"/>
</dbReference>
<dbReference type="AlphaFoldDB" id="A0A074KT99"/>
<proteinExistence type="predicted"/>
<feature type="compositionally biased region" description="Basic and acidic residues" evidence="1">
    <location>
        <begin position="140"/>
        <end position="150"/>
    </location>
</feature>